<gene>
    <name evidence="2" type="ORF">PI95_033100</name>
</gene>
<name>A0A846HJS7_9CYAN</name>
<evidence type="ECO:0000313" key="2">
    <source>
        <dbReference type="EMBL" id="NEU77203.1"/>
    </source>
</evidence>
<keyword evidence="1" id="KW-1133">Transmembrane helix</keyword>
<dbReference type="Proteomes" id="UP000031549">
    <property type="component" value="Unassembled WGS sequence"/>
</dbReference>
<accession>A0A846HJS7</accession>
<evidence type="ECO:0000256" key="1">
    <source>
        <dbReference type="SAM" id="Phobius"/>
    </source>
</evidence>
<feature type="transmembrane region" description="Helical" evidence="1">
    <location>
        <begin position="16"/>
        <end position="35"/>
    </location>
</feature>
<dbReference type="AlphaFoldDB" id="A0A846HJS7"/>
<keyword evidence="1" id="KW-0472">Membrane</keyword>
<sequence>MDLKASSTTSVVKPKVYFYFVDALRGIAALWVILFHAPLDRCLDLLTSVLPDWFVMEQYFSWGLSCLTDYPLPITYYQLHLCVLPT</sequence>
<dbReference type="RefSeq" id="WP_163519419.1">
    <property type="nucleotide sequence ID" value="NZ_JTCM02000163.1"/>
</dbReference>
<dbReference type="EMBL" id="JTCM02000163">
    <property type="protein sequence ID" value="NEU77203.1"/>
    <property type="molecule type" value="Genomic_DNA"/>
</dbReference>
<evidence type="ECO:0000313" key="3">
    <source>
        <dbReference type="Proteomes" id="UP000031549"/>
    </source>
</evidence>
<organism evidence="2 3">
    <name type="scientific">Hassallia byssoidea VB512170</name>
    <dbReference type="NCBI Taxonomy" id="1304833"/>
    <lineage>
        <taxon>Bacteria</taxon>
        <taxon>Bacillati</taxon>
        <taxon>Cyanobacteriota</taxon>
        <taxon>Cyanophyceae</taxon>
        <taxon>Nostocales</taxon>
        <taxon>Tolypothrichaceae</taxon>
        <taxon>Hassallia</taxon>
    </lineage>
</organism>
<comment type="caution">
    <text evidence="2">The sequence shown here is derived from an EMBL/GenBank/DDBJ whole genome shotgun (WGS) entry which is preliminary data.</text>
</comment>
<reference evidence="2 3" key="1">
    <citation type="journal article" date="2015" name="Genome Announc.">
        <title>Draft Genome Sequence of Cyanobacterium Hassallia byssoidea Strain VB512170, Isolated from Monuments in India.</title>
        <authorList>
            <person name="Singh D."/>
            <person name="Chandrababunaidu M.M."/>
            <person name="Panda A."/>
            <person name="Sen D."/>
            <person name="Bhattacharyya S."/>
            <person name="Adhikary S.P."/>
            <person name="Tripathy S."/>
        </authorList>
    </citation>
    <scope>NUCLEOTIDE SEQUENCE [LARGE SCALE GENOMIC DNA]</scope>
    <source>
        <strain evidence="2 3">VB512170</strain>
    </source>
</reference>
<proteinExistence type="predicted"/>
<keyword evidence="1" id="KW-0812">Transmembrane</keyword>
<keyword evidence="3" id="KW-1185">Reference proteome</keyword>
<protein>
    <submittedName>
        <fullName evidence="2">Uncharacterized protein</fullName>
    </submittedName>
</protein>